<dbReference type="EMBL" id="JBHUEN010000018">
    <property type="protein sequence ID" value="MFD1881366.1"/>
    <property type="molecule type" value="Genomic_DNA"/>
</dbReference>
<dbReference type="PIRSF" id="PIRSF006066">
    <property type="entry name" value="HI0050"/>
    <property type="match status" value="1"/>
</dbReference>
<comment type="caution">
    <text evidence="9">The sequence shown here is derived from an EMBL/GenBank/DDBJ whole genome shotgun (WGS) entry which is preliminary data.</text>
</comment>
<organism evidence="9 10">
    <name type="scientific">Paracoccus pacificus</name>
    <dbReference type="NCBI Taxonomy" id="1463598"/>
    <lineage>
        <taxon>Bacteria</taxon>
        <taxon>Pseudomonadati</taxon>
        <taxon>Pseudomonadota</taxon>
        <taxon>Alphaproteobacteria</taxon>
        <taxon>Rhodobacterales</taxon>
        <taxon>Paracoccaceae</taxon>
        <taxon>Paracoccus</taxon>
    </lineage>
</organism>
<feature type="domain" description="Major facilitator superfamily (MFS) profile" evidence="8">
    <location>
        <begin position="319"/>
        <end position="426"/>
    </location>
</feature>
<feature type="transmembrane region" description="Helical" evidence="7">
    <location>
        <begin position="239"/>
        <end position="258"/>
    </location>
</feature>
<feature type="transmembrane region" description="Helical" evidence="7">
    <location>
        <begin position="211"/>
        <end position="233"/>
    </location>
</feature>
<evidence type="ECO:0000256" key="4">
    <source>
        <dbReference type="ARBA" id="ARBA00022692"/>
    </source>
</evidence>
<feature type="transmembrane region" description="Helical" evidence="7">
    <location>
        <begin position="6"/>
        <end position="32"/>
    </location>
</feature>
<dbReference type="Proteomes" id="UP001597213">
    <property type="component" value="Unassembled WGS sequence"/>
</dbReference>
<feature type="transmembrane region" description="Helical" evidence="7">
    <location>
        <begin position="53"/>
        <end position="74"/>
    </location>
</feature>
<comment type="subcellular location">
    <subcellularLocation>
        <location evidence="1 7">Cell inner membrane</location>
        <topology evidence="1 7">Multi-pass membrane protein</topology>
    </subcellularLocation>
</comment>
<feature type="transmembrane region" description="Helical" evidence="7">
    <location>
        <begin position="134"/>
        <end position="160"/>
    </location>
</feature>
<evidence type="ECO:0000313" key="10">
    <source>
        <dbReference type="Proteomes" id="UP001597213"/>
    </source>
</evidence>
<keyword evidence="2" id="KW-1003">Cell membrane</keyword>
<evidence type="ECO:0000256" key="7">
    <source>
        <dbReference type="RuleBase" id="RU369079"/>
    </source>
</evidence>
<dbReference type="InterPro" id="IPR004681">
    <property type="entry name" value="TRAP_DctM"/>
</dbReference>
<keyword evidence="3 7" id="KW-0997">Cell inner membrane</keyword>
<comment type="function">
    <text evidence="7">Part of the tripartite ATP-independent periplasmic (TRAP) transport system.</text>
</comment>
<dbReference type="PROSITE" id="PS50850">
    <property type="entry name" value="MFS"/>
    <property type="match status" value="1"/>
</dbReference>
<dbReference type="PANTHER" id="PTHR33362">
    <property type="entry name" value="SIALIC ACID TRAP TRANSPORTER PERMEASE PROTEIN SIAT-RELATED"/>
    <property type="match status" value="1"/>
</dbReference>
<feature type="transmembrane region" description="Helical" evidence="7">
    <location>
        <begin position="270"/>
        <end position="293"/>
    </location>
</feature>
<feature type="transmembrane region" description="Helical" evidence="7">
    <location>
        <begin position="94"/>
        <end position="122"/>
    </location>
</feature>
<evidence type="ECO:0000256" key="3">
    <source>
        <dbReference type="ARBA" id="ARBA00022519"/>
    </source>
</evidence>
<reference evidence="10" key="1">
    <citation type="journal article" date="2019" name="Int. J. Syst. Evol. Microbiol.">
        <title>The Global Catalogue of Microorganisms (GCM) 10K type strain sequencing project: providing services to taxonomists for standard genome sequencing and annotation.</title>
        <authorList>
            <consortium name="The Broad Institute Genomics Platform"/>
            <consortium name="The Broad Institute Genome Sequencing Center for Infectious Disease"/>
            <person name="Wu L."/>
            <person name="Ma J."/>
        </authorList>
    </citation>
    <scope>NUCLEOTIDE SEQUENCE [LARGE SCALE GENOMIC DNA]</scope>
    <source>
        <strain evidence="10">CCUG 56029</strain>
    </source>
</reference>
<protein>
    <recommendedName>
        <fullName evidence="7">TRAP transporter large permease protein</fullName>
    </recommendedName>
</protein>
<evidence type="ECO:0000256" key="5">
    <source>
        <dbReference type="ARBA" id="ARBA00022989"/>
    </source>
</evidence>
<dbReference type="NCBIfam" id="TIGR00786">
    <property type="entry name" value="dctM"/>
    <property type="match status" value="1"/>
</dbReference>
<name>A0ABW4R525_9RHOB</name>
<proteinExistence type="inferred from homology"/>
<evidence type="ECO:0000313" key="9">
    <source>
        <dbReference type="EMBL" id="MFD1881366.1"/>
    </source>
</evidence>
<keyword evidence="6 7" id="KW-0472">Membrane</keyword>
<evidence type="ECO:0000256" key="2">
    <source>
        <dbReference type="ARBA" id="ARBA00022475"/>
    </source>
</evidence>
<feature type="transmembrane region" description="Helical" evidence="7">
    <location>
        <begin position="356"/>
        <end position="383"/>
    </location>
</feature>
<evidence type="ECO:0000256" key="6">
    <source>
        <dbReference type="ARBA" id="ARBA00023136"/>
    </source>
</evidence>
<dbReference type="Pfam" id="PF06808">
    <property type="entry name" value="DctM"/>
    <property type="match status" value="1"/>
</dbReference>
<feature type="transmembrane region" description="Helical" evidence="7">
    <location>
        <begin position="166"/>
        <end position="190"/>
    </location>
</feature>
<gene>
    <name evidence="9" type="ORF">ACFSCT_06500</name>
</gene>
<keyword evidence="5 7" id="KW-1133">Transmembrane helix</keyword>
<keyword evidence="7" id="KW-0813">Transport</keyword>
<dbReference type="InterPro" id="IPR020846">
    <property type="entry name" value="MFS_dom"/>
</dbReference>
<evidence type="ECO:0000256" key="1">
    <source>
        <dbReference type="ARBA" id="ARBA00004429"/>
    </source>
</evidence>
<feature type="transmembrane region" description="Helical" evidence="7">
    <location>
        <begin position="313"/>
        <end position="344"/>
    </location>
</feature>
<evidence type="ECO:0000259" key="8">
    <source>
        <dbReference type="PROSITE" id="PS50850"/>
    </source>
</evidence>
<accession>A0ABW4R525</accession>
<dbReference type="InterPro" id="IPR010656">
    <property type="entry name" value="DctM"/>
</dbReference>
<feature type="transmembrane region" description="Helical" evidence="7">
    <location>
        <begin position="395"/>
        <end position="419"/>
    </location>
</feature>
<sequence>MIWLGTTFLITLLIGMPIAFVLGVSALAYFVMTGQTNFLLVLPQRMLAGMDMFVLLAIPLFVLAGSIMDVGGLTRRLIGFANSIVGRFRGGLSLTAIWGCFLFGGVSGSAAADAAAIGTVMVPDMKRQGYDVDYSAGLIAVSSLMAPLVPPSIAMIIYGALSGTSIAQLLIAGLAPGFMLAILLSIYAVWVARVRNYPTAERQSMAEIFQGFVKAIPVLFLPILIVVGIRGGIFTATEAAALAALYALLVATFVYRAMNLRFLKEALVSTALITAAIYFLIAIANVAGFIFAIEQLPQKAVALLTGISDNKYVILLMVNIILLFMGMFLDTIGVLILTVPALMAIGQTLGMDPVHLGVMVVFNVLVGFVTPPVGLCLFVIAGVTGRPMEKIAVKALPMIGIALIVLTCVALFPQISLILPELLGAR</sequence>
<keyword evidence="4 7" id="KW-0812">Transmembrane</keyword>
<dbReference type="RefSeq" id="WP_379141156.1">
    <property type="nucleotide sequence ID" value="NZ_JBHUEN010000018.1"/>
</dbReference>
<keyword evidence="10" id="KW-1185">Reference proteome</keyword>
<comment type="similarity">
    <text evidence="7">Belongs to the TRAP transporter large permease family.</text>
</comment>
<comment type="subunit">
    <text evidence="7">The complex comprises the extracytoplasmic solute receptor protein and the two transmembrane proteins.</text>
</comment>
<dbReference type="PANTHER" id="PTHR33362:SF2">
    <property type="entry name" value="TRAP TRANSPORTER LARGE PERMEASE PROTEIN"/>
    <property type="match status" value="1"/>
</dbReference>